<keyword evidence="1" id="KW-0472">Membrane</keyword>
<dbReference type="RefSeq" id="XP_067543720.1">
    <property type="nucleotide sequence ID" value="XM_067688532.1"/>
</dbReference>
<dbReference type="AlphaFoldDB" id="A0A177EAM8"/>
<accession>A0A177EAM8</accession>
<keyword evidence="3" id="KW-1185">Reference proteome</keyword>
<keyword evidence="1" id="KW-1133">Transmembrane helix</keyword>
<evidence type="ECO:0000313" key="3">
    <source>
        <dbReference type="Proteomes" id="UP000185944"/>
    </source>
</evidence>
<evidence type="ECO:0008006" key="4">
    <source>
        <dbReference type="Google" id="ProtNLM"/>
    </source>
</evidence>
<name>A0A177EAM8_9MICR</name>
<dbReference type="OrthoDB" id="2189971at2759"/>
<gene>
    <name evidence="2" type="ORF">NEDG_01114</name>
</gene>
<comment type="caution">
    <text evidence="2">The sequence shown here is derived from an EMBL/GenBank/DDBJ whole genome shotgun (WGS) entry which is preliminary data.</text>
</comment>
<evidence type="ECO:0000256" key="1">
    <source>
        <dbReference type="SAM" id="Phobius"/>
    </source>
</evidence>
<evidence type="ECO:0000313" key="2">
    <source>
        <dbReference type="EMBL" id="OAG28975.1"/>
    </source>
</evidence>
<sequence>MNLDKTIQGALDTLKLGKESRKGRELPFTYTDFFAEKNTRFETLNLTWRTRMWCAASCLVLSFFFLFNSLMKLIALPVAPQTFVFSFTLFSLFLVAMLGFFGGFKTFLTNACSREMLPYSVCFMGNSALSLMCKHWGYLVQLSITLLQLMFFTAFFYKYITRKLSLGASRTLSALSLFK</sequence>
<dbReference type="EMBL" id="LTDL01000042">
    <property type="protein sequence ID" value="OAG28975.1"/>
    <property type="molecule type" value="Genomic_DNA"/>
</dbReference>
<organism evidence="2 3">
    <name type="scientific">Nematocida displodere</name>
    <dbReference type="NCBI Taxonomy" id="1805483"/>
    <lineage>
        <taxon>Eukaryota</taxon>
        <taxon>Fungi</taxon>
        <taxon>Fungi incertae sedis</taxon>
        <taxon>Microsporidia</taxon>
        <taxon>Nematocida</taxon>
    </lineage>
</organism>
<dbReference type="VEuPathDB" id="MicrosporidiaDB:NEDG_01114"/>
<protein>
    <recommendedName>
        <fullName evidence="4">Protein transport protein SFT2</fullName>
    </recommendedName>
</protein>
<reference evidence="2 3" key="1">
    <citation type="submission" date="2016-02" db="EMBL/GenBank/DDBJ databases">
        <title>Discovery of a natural microsporidian pathogen with a broad tissue tropism in Caenorhabditis elegans.</title>
        <authorList>
            <person name="Luallen R.J."/>
            <person name="Reinke A.W."/>
            <person name="Tong L."/>
            <person name="Botts M.R."/>
            <person name="Felix M.-A."/>
            <person name="Troemel E.R."/>
        </authorList>
    </citation>
    <scope>NUCLEOTIDE SEQUENCE [LARGE SCALE GENOMIC DNA]</scope>
    <source>
        <strain evidence="2 3">JUm2807</strain>
    </source>
</reference>
<feature type="transmembrane region" description="Helical" evidence="1">
    <location>
        <begin position="138"/>
        <end position="160"/>
    </location>
</feature>
<feature type="transmembrane region" description="Helical" evidence="1">
    <location>
        <begin position="83"/>
        <end position="104"/>
    </location>
</feature>
<keyword evidence="1" id="KW-0812">Transmembrane</keyword>
<proteinExistence type="predicted"/>
<dbReference type="GeneID" id="93647464"/>
<dbReference type="Proteomes" id="UP000185944">
    <property type="component" value="Unassembled WGS sequence"/>
</dbReference>
<feature type="transmembrane region" description="Helical" evidence="1">
    <location>
        <begin position="52"/>
        <end position="71"/>
    </location>
</feature>